<dbReference type="AlphaFoldDB" id="W6R5P9"/>
<dbReference type="Gene3D" id="1.10.8.60">
    <property type="match status" value="1"/>
</dbReference>
<dbReference type="SUPFAM" id="SSF52540">
    <property type="entry name" value="P-loop containing nucleoside triphosphate hydrolases"/>
    <property type="match status" value="1"/>
</dbReference>
<evidence type="ECO:0000256" key="9">
    <source>
        <dbReference type="ARBA" id="ARBA00050665"/>
    </source>
</evidence>
<comment type="subcellular location">
    <subcellularLocation>
        <location evidence="1 10 11">Cytoplasm</location>
    </subcellularLocation>
</comment>
<dbReference type="GO" id="GO:0006515">
    <property type="term" value="P:protein quality control for misfolded or incompletely synthesized proteins"/>
    <property type="evidence" value="ECO:0007669"/>
    <property type="project" value="UniProtKB-UniRule"/>
</dbReference>
<evidence type="ECO:0000256" key="10">
    <source>
        <dbReference type="HAMAP-Rule" id="MF_01973"/>
    </source>
</evidence>
<dbReference type="Pfam" id="PF02190">
    <property type="entry name" value="LON_substr_bdg"/>
    <property type="match status" value="1"/>
</dbReference>
<evidence type="ECO:0000256" key="5">
    <source>
        <dbReference type="ARBA" id="ARBA00022801"/>
    </source>
</evidence>
<evidence type="ECO:0000313" key="18">
    <source>
        <dbReference type="EMBL" id="CDM41686.1"/>
    </source>
</evidence>
<gene>
    <name evidence="18" type="primary">lon3</name>
    <name evidence="10" type="synonym">lon</name>
    <name evidence="18" type="ORF">BN5_3130</name>
</gene>
<dbReference type="InterPro" id="IPR008268">
    <property type="entry name" value="Peptidase_S16_AS"/>
</dbReference>
<keyword evidence="4 10" id="KW-0547">Nucleotide-binding</keyword>
<dbReference type="PRINTS" id="PR00830">
    <property type="entry name" value="ENDOLAPTASE"/>
</dbReference>
<dbReference type="InterPro" id="IPR004815">
    <property type="entry name" value="Lon_bac/euk-typ"/>
</dbReference>
<dbReference type="Gene3D" id="2.30.130.40">
    <property type="entry name" value="LON domain-like"/>
    <property type="match status" value="1"/>
</dbReference>
<feature type="active site" evidence="10 12">
    <location>
        <position position="705"/>
    </location>
</feature>
<dbReference type="EMBL" id="HG916826">
    <property type="protein sequence ID" value="CDM41686.1"/>
    <property type="molecule type" value="Genomic_DNA"/>
</dbReference>
<dbReference type="GO" id="GO:0005737">
    <property type="term" value="C:cytoplasm"/>
    <property type="evidence" value="ECO:0007669"/>
    <property type="project" value="UniProtKB-SubCell"/>
</dbReference>
<dbReference type="InterPro" id="IPR008269">
    <property type="entry name" value="Lon_proteolytic"/>
</dbReference>
<evidence type="ECO:0000256" key="1">
    <source>
        <dbReference type="ARBA" id="ARBA00004496"/>
    </source>
</evidence>
<dbReference type="GO" id="GO:0005524">
    <property type="term" value="F:ATP binding"/>
    <property type="evidence" value="ECO:0007669"/>
    <property type="project" value="UniProtKB-UniRule"/>
</dbReference>
<dbReference type="Gene3D" id="1.20.58.1480">
    <property type="match status" value="1"/>
</dbReference>
<dbReference type="GO" id="GO:0034605">
    <property type="term" value="P:cellular response to heat"/>
    <property type="evidence" value="ECO:0007669"/>
    <property type="project" value="UniProtKB-UniRule"/>
</dbReference>
<dbReference type="Pfam" id="PF05362">
    <property type="entry name" value="Lon_C"/>
    <property type="match status" value="1"/>
</dbReference>
<evidence type="ECO:0000256" key="13">
    <source>
        <dbReference type="PIRSR" id="PIRSR001174-2"/>
    </source>
</evidence>
<evidence type="ECO:0000256" key="7">
    <source>
        <dbReference type="ARBA" id="ARBA00022840"/>
    </source>
</evidence>
<dbReference type="EC" id="3.4.21.53" evidence="10 11"/>
<dbReference type="HAMAP" id="MF_01973">
    <property type="entry name" value="lon_bact"/>
    <property type="match status" value="1"/>
</dbReference>
<name>W6R5P9_ECTO5</name>
<comment type="subunit">
    <text evidence="10 11">Homohexamer. Organized in a ring with a central cavity.</text>
</comment>
<dbReference type="Gene3D" id="3.30.230.10">
    <property type="match status" value="1"/>
</dbReference>
<keyword evidence="8 10" id="KW-0346">Stress response</keyword>
<dbReference type="HOGENOM" id="CLU_004109_4_3_6"/>
<dbReference type="SMART" id="SM00382">
    <property type="entry name" value="AAA"/>
    <property type="match status" value="1"/>
</dbReference>
<dbReference type="RefSeq" id="WP_004423392.1">
    <property type="nucleotide sequence ID" value="NZ_HG916826.1"/>
</dbReference>
<evidence type="ECO:0000256" key="2">
    <source>
        <dbReference type="ARBA" id="ARBA00022490"/>
    </source>
</evidence>
<reference evidence="18 19" key="1">
    <citation type="submission" date="2013-11" db="EMBL/GenBank/DDBJ databases">
        <title>Complete genome sequence of the cyanide-degrading bacterium Pseudomonas pseudoalcaligenes CECT 5344.</title>
        <authorList>
            <person name="Wibberg D."/>
            <person name="Puehler A."/>
            <person name="Schlueter A."/>
        </authorList>
    </citation>
    <scope>NUCLEOTIDE SEQUENCE [LARGE SCALE GENOMIC DNA]</scope>
    <source>
        <strain evidence="19">CECT 5344</strain>
    </source>
</reference>
<feature type="domain" description="Lon proteolytic" evidence="16">
    <location>
        <begin position="617"/>
        <end position="798"/>
    </location>
</feature>
<dbReference type="OrthoDB" id="9803599at2"/>
<evidence type="ECO:0000256" key="15">
    <source>
        <dbReference type="RuleBase" id="RU000591"/>
    </source>
</evidence>
<keyword evidence="6 10" id="KW-0720">Serine protease</keyword>
<protein>
    <recommendedName>
        <fullName evidence="10 11">Lon protease</fullName>
        <ecNumber evidence="10 11">3.4.21.53</ecNumber>
    </recommendedName>
    <alternativeName>
        <fullName evidence="10">ATP-dependent protease La</fullName>
    </alternativeName>
</protein>
<sequence length="798" mass="88385">MNDQDNTPEAVEVHVKADSTGLVLPAQQLPDKLYIIPIHNRPFFPAQVLPVIVNQQPWGRTLARVSNTEHKCLAVFFVDTPPDEHGEFDLDSLPEHGTLVRVHHVSEEGGKLQFVAQGLTRVRIRGWLSRRGPYLAEVEYPQAPNDPRDEVKAYGMALINAIKELLPLNPLYSEELKNYLNRFSPNDPSPLTDFAAALTTASGHELQEVLDTVPVLKRMEKVLPLLRKEVEVGRLQKELSAEVNKQIGERQREFFLKEQLKLIQQELGISKDDKSADREEFLARLEGKTLPAPARKRIDEELNKLSILETGSPEYAVTRNYLDWATALPWGIHGQDKLDLGRARKVLDKHHAGMDDIKQRIIEFLAVGAFKGEIAGSIVLLVGPPGVGKTSIGKSIAESLGRPFYRFSVGGMRDEAEIKGHRRTYIGAMPGKLVQALKEAEVMNPVIMLDEIDKMGISYQGDPASALLETLDPEQNVEFLDHYLDLRLDLSKVLFVCTANTLDSIPGPLLDRMEVIRLSGYITEEKLAIAKRHLWPKQLEKAGVPKARLSISDAALRAVIEGYAREAGVRQLEKQLGKLVRKAVVKLLDDPEAKIRIGAKDLEEALGMPVFRNERVLAGTGVITGLAWTSMGGATLPIEATRIHTLNRGFKLTGQLGEVMKESAEIAYSYVSSHLKQFGGDPTFFDQAFVHLHVPEGATPKDGPSAGITMASALLSLARNQAPKKGVAMTGELTLTGQVLPIGGVREKVIAARRQKIHELILPEANRGSYEELPDYLKEGLTVHFAKRYGDVAKVLFD</sequence>
<dbReference type="PIRSF" id="PIRSF001174">
    <property type="entry name" value="Lon_proteas"/>
    <property type="match status" value="1"/>
</dbReference>
<dbReference type="Pfam" id="PF22667">
    <property type="entry name" value="Lon_lid"/>
    <property type="match status" value="1"/>
</dbReference>
<dbReference type="InterPro" id="IPR003959">
    <property type="entry name" value="ATPase_AAA_core"/>
</dbReference>
<dbReference type="InterPro" id="IPR020568">
    <property type="entry name" value="Ribosomal_Su5_D2-typ_SF"/>
</dbReference>
<keyword evidence="7 10" id="KW-0067">ATP-binding</keyword>
<dbReference type="GO" id="GO:0004252">
    <property type="term" value="F:serine-type endopeptidase activity"/>
    <property type="evidence" value="ECO:0007669"/>
    <property type="project" value="UniProtKB-UniRule"/>
</dbReference>
<dbReference type="FunFam" id="3.30.230.10:FF:000015">
    <property type="entry name" value="Lon protease homolog, mitochondrial"/>
    <property type="match status" value="1"/>
</dbReference>
<dbReference type="SUPFAM" id="SSF88697">
    <property type="entry name" value="PUA domain-like"/>
    <property type="match status" value="1"/>
</dbReference>
<evidence type="ECO:0000256" key="12">
    <source>
        <dbReference type="PIRSR" id="PIRSR001174-1"/>
    </source>
</evidence>
<dbReference type="Pfam" id="PF00004">
    <property type="entry name" value="AAA"/>
    <property type="match status" value="1"/>
</dbReference>
<dbReference type="GO" id="GO:0043565">
    <property type="term" value="F:sequence-specific DNA binding"/>
    <property type="evidence" value="ECO:0007669"/>
    <property type="project" value="UniProtKB-UniRule"/>
</dbReference>
<feature type="active site" evidence="10 12">
    <location>
        <position position="748"/>
    </location>
</feature>
<dbReference type="Proteomes" id="UP000032841">
    <property type="component" value="Chromosome"/>
</dbReference>
<comment type="catalytic activity">
    <reaction evidence="9 10 11 14">
        <text>Hydrolysis of proteins in presence of ATP.</text>
        <dbReference type="EC" id="3.4.21.53"/>
    </reaction>
</comment>
<feature type="domain" description="Lon N-terminal" evidence="17">
    <location>
        <begin position="33"/>
        <end position="230"/>
    </location>
</feature>
<dbReference type="NCBIfam" id="TIGR00763">
    <property type="entry name" value="lon"/>
    <property type="match status" value="1"/>
</dbReference>
<dbReference type="GO" id="GO:0004176">
    <property type="term" value="F:ATP-dependent peptidase activity"/>
    <property type="evidence" value="ECO:0007669"/>
    <property type="project" value="UniProtKB-UniRule"/>
</dbReference>
<dbReference type="InterPro" id="IPR054594">
    <property type="entry name" value="Lon_lid"/>
</dbReference>
<accession>W6R5P9</accession>
<dbReference type="SUPFAM" id="SSF54211">
    <property type="entry name" value="Ribosomal protein S5 domain 2-like"/>
    <property type="match status" value="1"/>
</dbReference>
<evidence type="ECO:0000256" key="6">
    <source>
        <dbReference type="ARBA" id="ARBA00022825"/>
    </source>
</evidence>
<dbReference type="PROSITE" id="PS51787">
    <property type="entry name" value="LON_N"/>
    <property type="match status" value="1"/>
</dbReference>
<comment type="similarity">
    <text evidence="10 11 14 15">Belongs to the peptidase S16 family.</text>
</comment>
<dbReference type="KEGG" id="ppse:BN5_3130"/>
<evidence type="ECO:0000256" key="14">
    <source>
        <dbReference type="PROSITE-ProRule" id="PRU01122"/>
    </source>
</evidence>
<dbReference type="PANTHER" id="PTHR43718">
    <property type="entry name" value="LON PROTEASE"/>
    <property type="match status" value="1"/>
</dbReference>
<dbReference type="GO" id="GO:0016887">
    <property type="term" value="F:ATP hydrolysis activity"/>
    <property type="evidence" value="ECO:0007669"/>
    <property type="project" value="UniProtKB-UniRule"/>
</dbReference>
<dbReference type="Gene3D" id="3.40.50.300">
    <property type="entry name" value="P-loop containing nucleotide triphosphate hydrolases"/>
    <property type="match status" value="1"/>
</dbReference>
<keyword evidence="3 10" id="KW-0645">Protease</keyword>
<dbReference type="Gene3D" id="1.20.5.5270">
    <property type="match status" value="1"/>
</dbReference>
<dbReference type="FunFam" id="3.40.50.300:FF:000021">
    <property type="entry name" value="Lon protease homolog"/>
    <property type="match status" value="1"/>
</dbReference>
<dbReference type="FunFam" id="1.20.58.1480:FF:000008">
    <property type="entry name" value="Lon protease"/>
    <property type="match status" value="1"/>
</dbReference>
<evidence type="ECO:0000256" key="8">
    <source>
        <dbReference type="ARBA" id="ARBA00023016"/>
    </source>
</evidence>
<comment type="induction">
    <text evidence="10">By heat shock.</text>
</comment>
<evidence type="ECO:0000259" key="17">
    <source>
        <dbReference type="PROSITE" id="PS51787"/>
    </source>
</evidence>
<dbReference type="SMART" id="SM00464">
    <property type="entry name" value="LON"/>
    <property type="match status" value="1"/>
</dbReference>
<dbReference type="InterPro" id="IPR015947">
    <property type="entry name" value="PUA-like_sf"/>
</dbReference>
<evidence type="ECO:0000313" key="19">
    <source>
        <dbReference type="Proteomes" id="UP000032841"/>
    </source>
</evidence>
<dbReference type="InterPro" id="IPR027065">
    <property type="entry name" value="Lon_Prtase"/>
</dbReference>
<evidence type="ECO:0000256" key="11">
    <source>
        <dbReference type="PIRNR" id="PIRNR001174"/>
    </source>
</evidence>
<dbReference type="InterPro" id="IPR027417">
    <property type="entry name" value="P-loop_NTPase"/>
</dbReference>
<dbReference type="InterPro" id="IPR014721">
    <property type="entry name" value="Ribsml_uS5_D2-typ_fold_subgr"/>
</dbReference>
<dbReference type="PROSITE" id="PS01046">
    <property type="entry name" value="LON_SER"/>
    <property type="match status" value="1"/>
</dbReference>
<proteinExistence type="evidence at transcript level"/>
<organism evidence="18 19">
    <name type="scientific">Ectopseudomonas oleovorans (strain CECT 5344)</name>
    <name type="common">Pseudomonas pseudoalcaligenes</name>
    <dbReference type="NCBI Taxonomy" id="1182590"/>
    <lineage>
        <taxon>Bacteria</taxon>
        <taxon>Pseudomonadati</taxon>
        <taxon>Pseudomonadota</taxon>
        <taxon>Gammaproteobacteria</taxon>
        <taxon>Pseudomonadales</taxon>
        <taxon>Pseudomonadaceae</taxon>
        <taxon>Ectopseudomonas</taxon>
    </lineage>
</organism>
<evidence type="ECO:0000256" key="3">
    <source>
        <dbReference type="ARBA" id="ARBA00022670"/>
    </source>
</evidence>
<dbReference type="FunFam" id="1.20.5.5270:FF:000002">
    <property type="entry name" value="Lon protease homolog"/>
    <property type="match status" value="1"/>
</dbReference>
<dbReference type="eggNOG" id="COG0466">
    <property type="taxonomic scope" value="Bacteria"/>
</dbReference>
<evidence type="ECO:0000256" key="4">
    <source>
        <dbReference type="ARBA" id="ARBA00022741"/>
    </source>
</evidence>
<dbReference type="PROSITE" id="PS51786">
    <property type="entry name" value="LON_PROTEOLYTIC"/>
    <property type="match status" value="1"/>
</dbReference>
<dbReference type="InterPro" id="IPR003593">
    <property type="entry name" value="AAA+_ATPase"/>
</dbReference>
<dbReference type="InterPro" id="IPR003111">
    <property type="entry name" value="Lon_prtase_N"/>
</dbReference>
<dbReference type="InterPro" id="IPR027543">
    <property type="entry name" value="Lon_bac"/>
</dbReference>
<comment type="function">
    <text evidence="10">ATP-dependent serine protease that mediates the selective degradation of mutant and abnormal proteins as well as certain short-lived regulatory proteins. Required for cellular homeostasis and for survival from DNA damage and developmental changes induced by stress. Degrades polypeptides processively to yield small peptide fragments that are 5 to 10 amino acids long. Binds to DNA in a double-stranded, site-specific manner.</text>
</comment>
<dbReference type="CDD" id="cd19500">
    <property type="entry name" value="RecA-like_Lon"/>
    <property type="match status" value="1"/>
</dbReference>
<keyword evidence="2 10" id="KW-0963">Cytoplasm</keyword>
<evidence type="ECO:0000259" key="16">
    <source>
        <dbReference type="PROSITE" id="PS51786"/>
    </source>
</evidence>
<keyword evidence="5 10" id="KW-0378">Hydrolase</keyword>
<dbReference type="InterPro" id="IPR046336">
    <property type="entry name" value="Lon_prtase_N_sf"/>
</dbReference>
<feature type="binding site" evidence="10 13">
    <location>
        <begin position="383"/>
        <end position="390"/>
    </location>
    <ligand>
        <name>ATP</name>
        <dbReference type="ChEBI" id="CHEBI:30616"/>
    </ligand>
</feature>
<dbReference type="PANTHER" id="PTHR43718:SF2">
    <property type="entry name" value="LON PROTEASE HOMOLOG, MITOCHONDRIAL"/>
    <property type="match status" value="1"/>
</dbReference>